<organism evidence="7 8">
    <name type="scientific">Acidiphilium rubrum</name>
    <dbReference type="NCBI Taxonomy" id="526"/>
    <lineage>
        <taxon>Bacteria</taxon>
        <taxon>Pseudomonadati</taxon>
        <taxon>Pseudomonadota</taxon>
        <taxon>Alphaproteobacteria</taxon>
        <taxon>Acetobacterales</taxon>
        <taxon>Acidocellaceae</taxon>
        <taxon>Acidiphilium</taxon>
    </lineage>
</organism>
<dbReference type="AlphaFoldDB" id="A0A8G2FBS6"/>
<dbReference type="InterPro" id="IPR043428">
    <property type="entry name" value="LivM-like"/>
</dbReference>
<dbReference type="OrthoDB" id="9804361at2"/>
<keyword evidence="8" id="KW-1185">Reference proteome</keyword>
<dbReference type="PANTHER" id="PTHR30482">
    <property type="entry name" value="HIGH-AFFINITY BRANCHED-CHAIN AMINO ACID TRANSPORT SYSTEM PERMEASE"/>
    <property type="match status" value="1"/>
</dbReference>
<evidence type="ECO:0000256" key="6">
    <source>
        <dbReference type="SAM" id="Phobius"/>
    </source>
</evidence>
<dbReference type="CDD" id="cd06581">
    <property type="entry name" value="TM_PBP1_LivM_like"/>
    <property type="match status" value="1"/>
</dbReference>
<evidence type="ECO:0000256" key="5">
    <source>
        <dbReference type="ARBA" id="ARBA00023136"/>
    </source>
</evidence>
<evidence type="ECO:0000256" key="3">
    <source>
        <dbReference type="ARBA" id="ARBA00022692"/>
    </source>
</evidence>
<feature type="transmembrane region" description="Helical" evidence="6">
    <location>
        <begin position="107"/>
        <end position="126"/>
    </location>
</feature>
<sequence length="311" mass="33362">MFGFTRAQAIGFVVMLVVLIIAPFIAYPIFVMQVMCFALFAMGANLLMGYTGLLSLGQAAYFGMGGYIAGYSVQTLHLTPEVGILLGGLVGGAIGVVFGWLSIRRQTIYFAMVTLALAQLVEFFAVQDTSFTGGENGIQNIHRGRLFGALPLGHDLQMYWLVLAVFLIGFIFVHRVIHSPFGQVVKAIRENENRAISLGYKVEQYKWIIFILAAVLAGVAGAMKALVMGIATLSDVSNSTSGIVVLMVLVGGIGTVYGPLIGAAIIIAMQYYLAGFSDWVTVIQGVIFIACVLAFRRGIIGELGAKLKLSL</sequence>
<feature type="transmembrane region" description="Helical" evidence="6">
    <location>
        <begin position="12"/>
        <end position="41"/>
    </location>
</feature>
<evidence type="ECO:0000256" key="1">
    <source>
        <dbReference type="ARBA" id="ARBA00004651"/>
    </source>
</evidence>
<name>A0A8G2FBS6_ACIRU</name>
<evidence type="ECO:0000313" key="7">
    <source>
        <dbReference type="EMBL" id="SIQ06036.1"/>
    </source>
</evidence>
<dbReference type="PANTHER" id="PTHR30482:SF17">
    <property type="entry name" value="ABC TRANSPORTER ATP-BINDING PROTEIN"/>
    <property type="match status" value="1"/>
</dbReference>
<dbReference type="Pfam" id="PF02653">
    <property type="entry name" value="BPD_transp_2"/>
    <property type="match status" value="1"/>
</dbReference>
<keyword evidence="3 6" id="KW-0812">Transmembrane</keyword>
<evidence type="ECO:0000256" key="4">
    <source>
        <dbReference type="ARBA" id="ARBA00022989"/>
    </source>
</evidence>
<feature type="transmembrane region" description="Helical" evidence="6">
    <location>
        <begin position="279"/>
        <end position="299"/>
    </location>
</feature>
<keyword evidence="5 6" id="KW-0472">Membrane</keyword>
<feature type="transmembrane region" description="Helical" evidence="6">
    <location>
        <begin position="82"/>
        <end position="101"/>
    </location>
</feature>
<feature type="transmembrane region" description="Helical" evidence="6">
    <location>
        <begin position="207"/>
        <end position="231"/>
    </location>
</feature>
<dbReference type="RefSeq" id="WP_029311488.1">
    <property type="nucleotide sequence ID" value="NZ_DAOMCH010000018.1"/>
</dbReference>
<feature type="transmembrane region" description="Helical" evidence="6">
    <location>
        <begin position="47"/>
        <end position="70"/>
    </location>
</feature>
<reference evidence="7 8" key="1">
    <citation type="submission" date="2017-01" db="EMBL/GenBank/DDBJ databases">
        <authorList>
            <person name="Varghese N."/>
            <person name="Submissions S."/>
        </authorList>
    </citation>
    <scope>NUCLEOTIDE SEQUENCE [LARGE SCALE GENOMIC DNA]</scope>
    <source>
        <strain evidence="7 8">ATCC 35905</strain>
    </source>
</reference>
<comment type="subcellular location">
    <subcellularLocation>
        <location evidence="1">Cell membrane</location>
        <topology evidence="1">Multi-pass membrane protein</topology>
    </subcellularLocation>
</comment>
<keyword evidence="4 6" id="KW-1133">Transmembrane helix</keyword>
<dbReference type="EMBL" id="FTNE01000001">
    <property type="protein sequence ID" value="SIQ06036.1"/>
    <property type="molecule type" value="Genomic_DNA"/>
</dbReference>
<dbReference type="GO" id="GO:0005886">
    <property type="term" value="C:plasma membrane"/>
    <property type="evidence" value="ECO:0007669"/>
    <property type="project" value="UniProtKB-SubCell"/>
</dbReference>
<keyword evidence="2" id="KW-1003">Cell membrane</keyword>
<feature type="transmembrane region" description="Helical" evidence="6">
    <location>
        <begin position="158"/>
        <end position="177"/>
    </location>
</feature>
<accession>A0A8G2FBS6</accession>
<dbReference type="GO" id="GO:0015658">
    <property type="term" value="F:branched-chain amino acid transmembrane transporter activity"/>
    <property type="evidence" value="ECO:0007669"/>
    <property type="project" value="InterPro"/>
</dbReference>
<protein>
    <submittedName>
        <fullName evidence="7">Amino acid/amide ABC transporter membrane protein 2, HAAT family</fullName>
    </submittedName>
</protein>
<comment type="caution">
    <text evidence="7">The sequence shown here is derived from an EMBL/GenBank/DDBJ whole genome shotgun (WGS) entry which is preliminary data.</text>
</comment>
<gene>
    <name evidence="7" type="ORF">SAMN05421828_101120</name>
</gene>
<dbReference type="Proteomes" id="UP000186308">
    <property type="component" value="Unassembled WGS sequence"/>
</dbReference>
<proteinExistence type="predicted"/>
<dbReference type="InterPro" id="IPR001851">
    <property type="entry name" value="ABC_transp_permease"/>
</dbReference>
<evidence type="ECO:0000256" key="2">
    <source>
        <dbReference type="ARBA" id="ARBA00022475"/>
    </source>
</evidence>
<feature type="transmembrane region" description="Helical" evidence="6">
    <location>
        <begin position="243"/>
        <end position="273"/>
    </location>
</feature>
<evidence type="ECO:0000313" key="8">
    <source>
        <dbReference type="Proteomes" id="UP000186308"/>
    </source>
</evidence>